<reference evidence="9 11" key="2">
    <citation type="submission" date="2020-05" db="EMBL/GenBank/DDBJ databases">
        <title>First description outside Europe of the emergent pathogen for shellfish aquaculture Vibrio europaeus.</title>
        <authorList>
            <person name="Dubert J."/>
            <person name="Rojas R."/>
        </authorList>
    </citation>
    <scope>NUCLEOTIDE SEQUENCE [LARGE SCALE GENOMIC DNA]</scope>
    <source>
        <strain evidence="9 11">NPI-1</strain>
    </source>
</reference>
<evidence type="ECO:0000313" key="7">
    <source>
        <dbReference type="EMBL" id="MDC5741436.1"/>
    </source>
</evidence>
<feature type="transmembrane region" description="Helical" evidence="5">
    <location>
        <begin position="39"/>
        <end position="58"/>
    </location>
</feature>
<keyword evidence="4 5" id="KW-0472">Membrane</keyword>
<evidence type="ECO:0000313" key="8">
    <source>
        <dbReference type="EMBL" id="OAN00849.1"/>
    </source>
</evidence>
<feature type="transmembrane region" description="Helical" evidence="5">
    <location>
        <begin position="137"/>
        <end position="157"/>
    </location>
</feature>
<dbReference type="Proteomes" id="UP000094761">
    <property type="component" value="Unassembled WGS sequence"/>
</dbReference>
<dbReference type="PANTHER" id="PTHR11863">
    <property type="entry name" value="STEROL DESATURASE"/>
    <property type="match status" value="1"/>
</dbReference>
<dbReference type="EMBL" id="LUAX01000001">
    <property type="protein sequence ID" value="OAN00849.1"/>
    <property type="molecule type" value="Genomic_DNA"/>
</dbReference>
<dbReference type="Pfam" id="PF04116">
    <property type="entry name" value="FA_hydroxylase"/>
    <property type="match status" value="1"/>
</dbReference>
<protein>
    <submittedName>
        <fullName evidence="7">Sterol desaturase family protein</fullName>
    </submittedName>
</protein>
<evidence type="ECO:0000313" key="10">
    <source>
        <dbReference type="Proteomes" id="UP000094761"/>
    </source>
</evidence>
<keyword evidence="2 5" id="KW-0812">Transmembrane</keyword>
<evidence type="ECO:0000259" key="6">
    <source>
        <dbReference type="Pfam" id="PF04116"/>
    </source>
</evidence>
<evidence type="ECO:0000313" key="9">
    <source>
        <dbReference type="EMBL" id="QJY36675.1"/>
    </source>
</evidence>
<comment type="subcellular location">
    <subcellularLocation>
        <location evidence="1">Membrane</location>
    </subcellularLocation>
</comment>
<evidence type="ECO:0000256" key="3">
    <source>
        <dbReference type="ARBA" id="ARBA00022989"/>
    </source>
</evidence>
<keyword evidence="12" id="KW-1185">Reference proteome</keyword>
<dbReference type="GO" id="GO:0016020">
    <property type="term" value="C:membrane"/>
    <property type="evidence" value="ECO:0007669"/>
    <property type="project" value="UniProtKB-SubCell"/>
</dbReference>
<evidence type="ECO:0000256" key="4">
    <source>
        <dbReference type="ARBA" id="ARBA00023136"/>
    </source>
</evidence>
<dbReference type="Proteomes" id="UP000501443">
    <property type="component" value="Chromosome 1"/>
</dbReference>
<evidence type="ECO:0000256" key="2">
    <source>
        <dbReference type="ARBA" id="ARBA00022692"/>
    </source>
</evidence>
<reference evidence="7" key="3">
    <citation type="submission" date="2022-11" db="EMBL/GenBank/DDBJ databases">
        <title>Role of the vibriolysin VemA secreted by the emergent pathogen Vibrio europaeus in the colonization of Manila clam mucus.</title>
        <authorList>
            <person name="Martinez C."/>
            <person name="Rodriguez S."/>
            <person name="Vences A."/>
            <person name="Barja J.L."/>
            <person name="Toranzo A.E."/>
            <person name="Dubert J."/>
        </authorList>
    </citation>
    <scope>NUCLEOTIDE SEQUENCE</scope>
    <source>
        <strain evidence="7">3454</strain>
    </source>
</reference>
<gene>
    <name evidence="8" type="ORF">AZ468_06890</name>
    <name evidence="9" type="ORF">HOO69_08600</name>
    <name evidence="7" type="ORF">OPW20_15300</name>
</gene>
<dbReference type="InterPro" id="IPR050307">
    <property type="entry name" value="Sterol_Desaturase_Related"/>
</dbReference>
<feature type="domain" description="Fatty acid hydroxylase" evidence="6">
    <location>
        <begin position="145"/>
        <end position="293"/>
    </location>
</feature>
<evidence type="ECO:0000313" key="11">
    <source>
        <dbReference type="Proteomes" id="UP000501443"/>
    </source>
</evidence>
<reference evidence="8 10" key="1">
    <citation type="submission" date="2016-03" db="EMBL/GenBank/DDBJ databases">
        <title>Draft genome sequence of the Vibrio tubiashii subs. europaeus.</title>
        <authorList>
            <person name="Spinard E."/>
            <person name="Dubert J."/>
            <person name="Nelson D.R."/>
            <person name="Barja J.L."/>
        </authorList>
    </citation>
    <scope>NUCLEOTIDE SEQUENCE [LARGE SCALE GENOMIC DNA]</scope>
    <source>
        <strain evidence="10">PP-638</strain>
        <strain evidence="8">PP2-638</strain>
    </source>
</reference>
<evidence type="ECO:0000256" key="5">
    <source>
        <dbReference type="SAM" id="Phobius"/>
    </source>
</evidence>
<feature type="transmembrane region" description="Helical" evidence="5">
    <location>
        <begin position="98"/>
        <end position="117"/>
    </location>
</feature>
<name>A0A178JH65_9VIBR</name>
<dbReference type="GO" id="GO:0005506">
    <property type="term" value="F:iron ion binding"/>
    <property type="evidence" value="ECO:0007669"/>
    <property type="project" value="InterPro"/>
</dbReference>
<dbReference type="GeneID" id="78075409"/>
<evidence type="ECO:0000313" key="12">
    <source>
        <dbReference type="Proteomes" id="UP001150001"/>
    </source>
</evidence>
<dbReference type="InterPro" id="IPR006694">
    <property type="entry name" value="Fatty_acid_hydroxylase"/>
</dbReference>
<dbReference type="GO" id="GO:0008610">
    <property type="term" value="P:lipid biosynthetic process"/>
    <property type="evidence" value="ECO:0007669"/>
    <property type="project" value="InterPro"/>
</dbReference>
<organism evidence="8 10">
    <name type="scientific">Vibrio europaeus</name>
    <dbReference type="NCBI Taxonomy" id="300876"/>
    <lineage>
        <taxon>Bacteria</taxon>
        <taxon>Pseudomonadati</taxon>
        <taxon>Pseudomonadota</taxon>
        <taxon>Gammaproteobacteria</taxon>
        <taxon>Vibrionales</taxon>
        <taxon>Vibrionaceae</taxon>
        <taxon>Vibrio</taxon>
        <taxon>Vibrio oreintalis group</taxon>
    </lineage>
</organism>
<dbReference type="Proteomes" id="UP001150001">
    <property type="component" value="Unassembled WGS sequence"/>
</dbReference>
<proteinExistence type="predicted"/>
<dbReference type="GO" id="GO:0016491">
    <property type="term" value="F:oxidoreductase activity"/>
    <property type="evidence" value="ECO:0007669"/>
    <property type="project" value="InterPro"/>
</dbReference>
<dbReference type="EMBL" id="JAPFIT010000018">
    <property type="protein sequence ID" value="MDC5741436.1"/>
    <property type="molecule type" value="Genomic_DNA"/>
</dbReference>
<dbReference type="RefSeq" id="WP_069666734.1">
    <property type="nucleotide sequence ID" value="NZ_CP053541.1"/>
</dbReference>
<dbReference type="OrthoDB" id="9770329at2"/>
<feature type="transmembrane region" description="Helical" evidence="5">
    <location>
        <begin position="12"/>
        <end position="33"/>
    </location>
</feature>
<evidence type="ECO:0000256" key="1">
    <source>
        <dbReference type="ARBA" id="ARBA00004370"/>
    </source>
</evidence>
<dbReference type="AlphaFoldDB" id="A0A178JH65"/>
<dbReference type="EMBL" id="CP053541">
    <property type="protein sequence ID" value="QJY36675.1"/>
    <property type="molecule type" value="Genomic_DNA"/>
</dbReference>
<sequence length="348" mass="40073">MSENFILEALPDWLVAPFLGMFTGLYAAVTAPFLTLQRISLVFLFTSAVLALFSYLYYSKKDNRVTSIKGYFCFLVPKEIYLSNSTWVDLKVYLCNRLIYGAIAPVRVILSSATFSYLTVSVLSGLIESPAFIEDGLYSVVLWTLFYLLITDFAYFISHYADHKIPFFWEMHALHHSAKTMTPLTLSRVHPATIFFSGLLRKAVNGSLQGVFLFFIFKEATLYQIIGLSLGEWIFRTFAANLRHSHIWLHYGYVLNHIFISPAHHQIHHSARMKHWGKNNGHALAIWDWMFGTLVVPTEELRKNLVIGLSINEPDPHSSLKLAYLMPLQNMWTMAKKRLFPNKKQEQF</sequence>
<keyword evidence="3 5" id="KW-1133">Transmembrane helix</keyword>
<accession>A0A178JH65</accession>